<sequence length="49" mass="5424">MGWMLLGLVTIVAGLWAVVLFLEHQDRRIAAKSPTSYGENVRTKPDLVA</sequence>
<keyword evidence="2" id="KW-1185">Reference proteome</keyword>
<evidence type="ECO:0000313" key="2">
    <source>
        <dbReference type="Proteomes" id="UP000183561"/>
    </source>
</evidence>
<protein>
    <submittedName>
        <fullName evidence="1">Uncharacterized protein</fullName>
    </submittedName>
</protein>
<evidence type="ECO:0000313" key="1">
    <source>
        <dbReference type="EMBL" id="SED22953.1"/>
    </source>
</evidence>
<name>A0A1H4YYN6_9NOCA</name>
<organism evidence="1 2">
    <name type="scientific">Rhodococcus koreensis</name>
    <dbReference type="NCBI Taxonomy" id="99653"/>
    <lineage>
        <taxon>Bacteria</taxon>
        <taxon>Bacillati</taxon>
        <taxon>Actinomycetota</taxon>
        <taxon>Actinomycetes</taxon>
        <taxon>Mycobacteriales</taxon>
        <taxon>Nocardiaceae</taxon>
        <taxon>Rhodococcus</taxon>
    </lineage>
</organism>
<dbReference type="Proteomes" id="UP000183561">
    <property type="component" value="Unassembled WGS sequence"/>
</dbReference>
<dbReference type="AlphaFoldDB" id="A0A1H4YYN6"/>
<proteinExistence type="predicted"/>
<gene>
    <name evidence="1" type="ORF">SAMN04490239_7383</name>
</gene>
<reference evidence="2" key="1">
    <citation type="submission" date="2016-10" db="EMBL/GenBank/DDBJ databases">
        <authorList>
            <person name="Varghese N."/>
            <person name="Submissions S."/>
        </authorList>
    </citation>
    <scope>NUCLEOTIDE SEQUENCE [LARGE SCALE GENOMIC DNA]</scope>
    <source>
        <strain evidence="2">DSM 44498</strain>
    </source>
</reference>
<accession>A0A1H4YYN6</accession>
<dbReference type="EMBL" id="FNSV01000005">
    <property type="protein sequence ID" value="SED22953.1"/>
    <property type="molecule type" value="Genomic_DNA"/>
</dbReference>